<keyword evidence="2" id="KW-1185">Reference proteome</keyword>
<protein>
    <submittedName>
        <fullName evidence="1">Uncharacterized protein</fullName>
    </submittedName>
</protein>
<dbReference type="AlphaFoldDB" id="A0A840Q0I6"/>
<accession>A0A840Q0I6</accession>
<evidence type="ECO:0000313" key="2">
    <source>
        <dbReference type="Proteomes" id="UP000584374"/>
    </source>
</evidence>
<organism evidence="1 2">
    <name type="scientific">Saccharopolyspora phatthalungensis</name>
    <dbReference type="NCBI Taxonomy" id="664693"/>
    <lineage>
        <taxon>Bacteria</taxon>
        <taxon>Bacillati</taxon>
        <taxon>Actinomycetota</taxon>
        <taxon>Actinomycetes</taxon>
        <taxon>Pseudonocardiales</taxon>
        <taxon>Pseudonocardiaceae</taxon>
        <taxon>Saccharopolyspora</taxon>
    </lineage>
</organism>
<dbReference type="Proteomes" id="UP000584374">
    <property type="component" value="Unassembled WGS sequence"/>
</dbReference>
<sequence>MRTWSWSRALHALVDYVRRMNELSDRHLLAWPPKPAPLHWVRRDDTWILHGEVLPPPARDTD</sequence>
<comment type="caution">
    <text evidence="1">The sequence shown here is derived from an EMBL/GenBank/DDBJ whole genome shotgun (WGS) entry which is preliminary data.</text>
</comment>
<dbReference type="RefSeq" id="WP_184725453.1">
    <property type="nucleotide sequence ID" value="NZ_JACHIW010000001.1"/>
</dbReference>
<gene>
    <name evidence="1" type="ORF">BJ970_001580</name>
</gene>
<reference evidence="1 2" key="1">
    <citation type="submission" date="2020-08" db="EMBL/GenBank/DDBJ databases">
        <title>Sequencing the genomes of 1000 actinobacteria strains.</title>
        <authorList>
            <person name="Klenk H.-P."/>
        </authorList>
    </citation>
    <scope>NUCLEOTIDE SEQUENCE [LARGE SCALE GENOMIC DNA]</scope>
    <source>
        <strain evidence="1 2">DSM 45584</strain>
    </source>
</reference>
<evidence type="ECO:0000313" key="1">
    <source>
        <dbReference type="EMBL" id="MBB5154046.1"/>
    </source>
</evidence>
<proteinExistence type="predicted"/>
<dbReference type="EMBL" id="JACHIW010000001">
    <property type="protein sequence ID" value="MBB5154046.1"/>
    <property type="molecule type" value="Genomic_DNA"/>
</dbReference>
<name>A0A840Q0I6_9PSEU</name>